<comment type="caution">
    <text evidence="1">The sequence shown here is derived from an EMBL/GenBank/DDBJ whole genome shotgun (WGS) entry which is preliminary data.</text>
</comment>
<name>A0A8T0S6T9_PANVG</name>
<accession>A0A8T0S6T9</accession>
<dbReference type="EMBL" id="CM029046">
    <property type="protein sequence ID" value="KAG2592456.1"/>
    <property type="molecule type" value="Genomic_DNA"/>
</dbReference>
<keyword evidence="2" id="KW-1185">Reference proteome</keyword>
<sequence length="128" mass="14898">MSAIWTRPVDACSLDDTWRTDCDMESFRMDVKSNPDFQLLQKFQDNEGKPFKRLIICQPTLSLHSDDHTVCFMVKINHYDHKAWVIAVDMKNNNLQGVDEFTAGRYTAVGFAYLHSRISKYLKRANHP</sequence>
<dbReference type="PANTHER" id="PTHR33074:SF114">
    <property type="entry name" value="DUF1618 DOMAIN-CONTAINING PROTEIN"/>
    <property type="match status" value="1"/>
</dbReference>
<evidence type="ECO:0000313" key="1">
    <source>
        <dbReference type="EMBL" id="KAG2592456.1"/>
    </source>
</evidence>
<dbReference type="AlphaFoldDB" id="A0A8T0S6T9"/>
<organism evidence="1 2">
    <name type="scientific">Panicum virgatum</name>
    <name type="common">Blackwell switchgrass</name>
    <dbReference type="NCBI Taxonomy" id="38727"/>
    <lineage>
        <taxon>Eukaryota</taxon>
        <taxon>Viridiplantae</taxon>
        <taxon>Streptophyta</taxon>
        <taxon>Embryophyta</taxon>
        <taxon>Tracheophyta</taxon>
        <taxon>Spermatophyta</taxon>
        <taxon>Magnoliopsida</taxon>
        <taxon>Liliopsida</taxon>
        <taxon>Poales</taxon>
        <taxon>Poaceae</taxon>
        <taxon>PACMAD clade</taxon>
        <taxon>Panicoideae</taxon>
        <taxon>Panicodae</taxon>
        <taxon>Paniceae</taxon>
        <taxon>Panicinae</taxon>
        <taxon>Panicum</taxon>
        <taxon>Panicum sect. Hiantes</taxon>
    </lineage>
</organism>
<dbReference type="Proteomes" id="UP000823388">
    <property type="component" value="Chromosome 5N"/>
</dbReference>
<proteinExistence type="predicted"/>
<gene>
    <name evidence="1" type="ORF">PVAP13_5NG469400</name>
</gene>
<evidence type="ECO:0000313" key="2">
    <source>
        <dbReference type="Proteomes" id="UP000823388"/>
    </source>
</evidence>
<dbReference type="PANTHER" id="PTHR33074">
    <property type="entry name" value="EXPRESSED PROTEIN-RELATED"/>
    <property type="match status" value="1"/>
</dbReference>
<reference evidence="1 2" key="1">
    <citation type="submission" date="2020-05" db="EMBL/GenBank/DDBJ databases">
        <title>WGS assembly of Panicum virgatum.</title>
        <authorList>
            <person name="Lovell J.T."/>
            <person name="Jenkins J."/>
            <person name="Shu S."/>
            <person name="Juenger T.E."/>
            <person name="Schmutz J."/>
        </authorList>
    </citation>
    <scope>NUCLEOTIDE SEQUENCE [LARGE SCALE GENOMIC DNA]</scope>
    <source>
        <strain evidence="2">cv. AP13</strain>
    </source>
</reference>
<protein>
    <submittedName>
        <fullName evidence="1">Uncharacterized protein</fullName>
    </submittedName>
</protein>